<dbReference type="Proteomes" id="UP001148838">
    <property type="component" value="Unassembled WGS sequence"/>
</dbReference>
<reference evidence="1 2" key="1">
    <citation type="journal article" date="2022" name="Allergy">
        <title>Genome assembly and annotation of Periplaneta americana reveal a comprehensive cockroach allergen profile.</title>
        <authorList>
            <person name="Wang L."/>
            <person name="Xiong Q."/>
            <person name="Saelim N."/>
            <person name="Wang L."/>
            <person name="Nong W."/>
            <person name="Wan A.T."/>
            <person name="Shi M."/>
            <person name="Liu X."/>
            <person name="Cao Q."/>
            <person name="Hui J.H.L."/>
            <person name="Sookrung N."/>
            <person name="Leung T.F."/>
            <person name="Tungtrongchitr A."/>
            <person name="Tsui S.K.W."/>
        </authorList>
    </citation>
    <scope>NUCLEOTIDE SEQUENCE [LARGE SCALE GENOMIC DNA]</scope>
    <source>
        <strain evidence="1">PWHHKU_190912</strain>
    </source>
</reference>
<sequence length="162" mass="18885">MAGLCEGGIEPSGSLKANYILRHHMMKMGIRCDLVKRAPARRAENPGSNPGAGENFSPVCVLMERLGERNISDHYPGINEAVLKRVDEERVILKLIRKRNCLDHWLRRNCLLKDALEGMVNERRVRDRRRYQVIDKIKIHGSYEERKRKAENREDWRKLGLQ</sequence>
<name>A0ABQ8SLJ7_PERAM</name>
<keyword evidence="2" id="KW-1185">Reference proteome</keyword>
<evidence type="ECO:0000313" key="1">
    <source>
        <dbReference type="EMBL" id="KAJ4434586.1"/>
    </source>
</evidence>
<dbReference type="EMBL" id="JAJSOF020000025">
    <property type="protein sequence ID" value="KAJ4434586.1"/>
    <property type="molecule type" value="Genomic_DNA"/>
</dbReference>
<gene>
    <name evidence="1" type="ORF">ANN_23148</name>
</gene>
<protein>
    <submittedName>
        <fullName evidence="1">Uncharacterized protein</fullName>
    </submittedName>
</protein>
<proteinExistence type="predicted"/>
<comment type="caution">
    <text evidence="1">The sequence shown here is derived from an EMBL/GenBank/DDBJ whole genome shotgun (WGS) entry which is preliminary data.</text>
</comment>
<evidence type="ECO:0000313" key="2">
    <source>
        <dbReference type="Proteomes" id="UP001148838"/>
    </source>
</evidence>
<accession>A0ABQ8SLJ7</accession>
<organism evidence="1 2">
    <name type="scientific">Periplaneta americana</name>
    <name type="common">American cockroach</name>
    <name type="synonym">Blatta americana</name>
    <dbReference type="NCBI Taxonomy" id="6978"/>
    <lineage>
        <taxon>Eukaryota</taxon>
        <taxon>Metazoa</taxon>
        <taxon>Ecdysozoa</taxon>
        <taxon>Arthropoda</taxon>
        <taxon>Hexapoda</taxon>
        <taxon>Insecta</taxon>
        <taxon>Pterygota</taxon>
        <taxon>Neoptera</taxon>
        <taxon>Polyneoptera</taxon>
        <taxon>Dictyoptera</taxon>
        <taxon>Blattodea</taxon>
        <taxon>Blattoidea</taxon>
        <taxon>Blattidae</taxon>
        <taxon>Blattinae</taxon>
        <taxon>Periplaneta</taxon>
    </lineage>
</organism>